<dbReference type="eggNOG" id="COG3893">
    <property type="taxonomic scope" value="Bacteria"/>
</dbReference>
<dbReference type="GO" id="GO:0004527">
    <property type="term" value="F:exonuclease activity"/>
    <property type="evidence" value="ECO:0007669"/>
    <property type="project" value="UniProtKB-KW"/>
</dbReference>
<dbReference type="InterPro" id="IPR011604">
    <property type="entry name" value="PDDEXK-like_dom_sf"/>
</dbReference>
<dbReference type="InterPro" id="IPR027417">
    <property type="entry name" value="P-loop_NTPase"/>
</dbReference>
<dbReference type="AlphaFoldDB" id="Q2CJW6"/>
<evidence type="ECO:0000313" key="2">
    <source>
        <dbReference type="EMBL" id="EAR53023.1"/>
    </source>
</evidence>
<protein>
    <submittedName>
        <fullName evidence="2">Putative Helicase/Exonuclease</fullName>
    </submittedName>
</protein>
<dbReference type="EMBL" id="AAOT01000001">
    <property type="protein sequence ID" value="EAR53023.1"/>
    <property type="molecule type" value="Genomic_DNA"/>
</dbReference>
<comment type="caution">
    <text evidence="2">The sequence shown here is derived from an EMBL/GenBank/DDBJ whole genome shotgun (WGS) entry which is preliminary data.</text>
</comment>
<dbReference type="STRING" id="314256.OG2516_11186"/>
<dbReference type="Gene3D" id="3.90.320.10">
    <property type="match status" value="1"/>
</dbReference>
<keyword evidence="2" id="KW-0067">ATP-binding</keyword>
<keyword evidence="2" id="KW-0540">Nuclease</keyword>
<dbReference type="HOGENOM" id="CLU_012377_0_0_5"/>
<sequence>MFAPASRPRVFALPPGVDFGAELVRGLRQRSADLAPDALARVELFVNTRRMQRRLREVYDGGPPTLLPRLRLVTDLALDPKAGLPPPVPPLERRFEILRLVGALLESDPSLAPRAALFDLSDSLAGLLDEMQGEGVDPEALHALEGTDQSEHWQRTLAFVRVVERYFDAAGGTPDREARQRRVAEGLAERWGAQPPAHPLIVAGSTGSRGATGLFMEAVARLPQGALVLPGFDFDMPAAVWRGMGDGLTAEDHPQFRFKRLLDRLEILPRDVEPWTDTGPASPARNRLVSLSLRPAPVTDAWLTEGPALGDMRAATAGLTLVEAPTPRAEAETIALAMRQAVEDGRTVALITPDRMLTRQVSAALDRWDITPDDSAGQPLPQSPPGRFLRHVAALISERVTGETLLSLLKHPLCHSGGDRGPHLLATRELELHLRRHGPPFPTAESLRGWGGGHRNPERTPWAEWLAGVLETIPQPAERPLADHLGAHMAIAEALAAGPDGGAGELWDEAAGRKALEIRAALEASAGAAGVLTTRNYVDLFTGVLNGAEVRNPTAGHPLVQIRGTLESRVQGADIVILGGLNEGTWPEVPAPDPWLNRTMRHRVGLLLPERRIGLSAHDYQQAIAGPEVWLTRARRSDEAGTVPSRWLNRLTNLLEGLTTTHGPEALAAMRARGAAVVAQAAAIVRAPDRIEPAPRPSPAPPVAARPRQLSVTQIQRLIRNPFHIYARKVLRLQALDPLVPGPDALMRGNILHAALEAFVEADVDPSLPWARRTLLAKTEEALADACPWPAHRRLWFARMERVADWFLETEAERRRRGRPAHLEVSGEITLHDLELTLRGKADRIDLTPEGRAILYDYKTGTPPSQPQQEKFDKQLLLEAAMIARGAFEGLGRLVAADAQFIGLGAKPAIVSAPLDAAPPDVVWEEFRELIRAWRTPTKGYSSWAFPFSERDRDDYDHLARRGEWDPSTPFTKEVLS</sequence>
<dbReference type="SUPFAM" id="SSF52540">
    <property type="entry name" value="P-loop containing nucleoside triphosphate hydrolases"/>
    <property type="match status" value="1"/>
</dbReference>
<keyword evidence="2" id="KW-0347">Helicase</keyword>
<dbReference type="InterPro" id="IPR038726">
    <property type="entry name" value="PDDEXK_AddAB-type"/>
</dbReference>
<keyword evidence="2" id="KW-0378">Hydrolase</keyword>
<gene>
    <name evidence="2" type="ORF">OG2516_11186</name>
</gene>
<keyword evidence="3" id="KW-1185">Reference proteome</keyword>
<dbReference type="RefSeq" id="WP_007255757.1">
    <property type="nucleotide sequence ID" value="NZ_CH724107.1"/>
</dbReference>
<proteinExistence type="predicted"/>
<dbReference type="InterPro" id="IPR011335">
    <property type="entry name" value="Restrct_endonuc-II-like"/>
</dbReference>
<organism evidence="2 3">
    <name type="scientific">Oceanicola granulosus (strain ATCC BAA-861 / DSM 15982 / KCTC 12143 / HTCC2516)</name>
    <dbReference type="NCBI Taxonomy" id="314256"/>
    <lineage>
        <taxon>Bacteria</taxon>
        <taxon>Pseudomonadati</taxon>
        <taxon>Pseudomonadota</taxon>
        <taxon>Alphaproteobacteria</taxon>
        <taxon>Rhodobacterales</taxon>
        <taxon>Roseobacteraceae</taxon>
        <taxon>Oceanicola</taxon>
    </lineage>
</organism>
<dbReference type="Proteomes" id="UP000003635">
    <property type="component" value="Unassembled WGS sequence"/>
</dbReference>
<dbReference type="SUPFAM" id="SSF52980">
    <property type="entry name" value="Restriction endonuclease-like"/>
    <property type="match status" value="1"/>
</dbReference>
<feature type="domain" description="PD-(D/E)XK endonuclease-like" evidence="1">
    <location>
        <begin position="709"/>
        <end position="932"/>
    </location>
</feature>
<dbReference type="OrthoDB" id="9780606at2"/>
<accession>Q2CJW6</accession>
<name>Q2CJW6_OCEGH</name>
<dbReference type="GO" id="GO:0004386">
    <property type="term" value="F:helicase activity"/>
    <property type="evidence" value="ECO:0007669"/>
    <property type="project" value="UniProtKB-KW"/>
</dbReference>
<evidence type="ECO:0000259" key="1">
    <source>
        <dbReference type="Pfam" id="PF12705"/>
    </source>
</evidence>
<keyword evidence="2" id="KW-0269">Exonuclease</keyword>
<evidence type="ECO:0000313" key="3">
    <source>
        <dbReference type="Proteomes" id="UP000003635"/>
    </source>
</evidence>
<dbReference type="Pfam" id="PF12705">
    <property type="entry name" value="PDDEXK_1"/>
    <property type="match status" value="1"/>
</dbReference>
<keyword evidence="2" id="KW-0547">Nucleotide-binding</keyword>
<dbReference type="eggNOG" id="COG2887">
    <property type="taxonomic scope" value="Bacteria"/>
</dbReference>
<reference evidence="2 3" key="1">
    <citation type="journal article" date="2010" name="J. Bacteriol.">
        <title>Genome sequences of Oceanicola granulosus HTCC2516(T) and Oceanicola batsensis HTCC2597(TDelta).</title>
        <authorList>
            <person name="Thrash J.C."/>
            <person name="Cho J.C."/>
            <person name="Vergin K.L."/>
            <person name="Giovannoni S.J."/>
        </authorList>
    </citation>
    <scope>NUCLEOTIDE SEQUENCE [LARGE SCALE GENOMIC DNA]</scope>
    <source>
        <strain evidence="3">ATCC BAA-861 / DSM 15982 / KCTC 12143 / HTCC2516</strain>
    </source>
</reference>